<evidence type="ECO:0000313" key="1">
    <source>
        <dbReference type="EMBL" id="CAE7121354.1"/>
    </source>
</evidence>
<accession>A0A8H3HW48</accession>
<dbReference type="GO" id="GO:0005737">
    <property type="term" value="C:cytoplasm"/>
    <property type="evidence" value="ECO:0007669"/>
    <property type="project" value="TreeGrafter"/>
</dbReference>
<name>A0A8H3HW48_9AGAM</name>
<dbReference type="Pfam" id="PF08520">
    <property type="entry name" value="Mitofissin"/>
    <property type="match status" value="1"/>
</dbReference>
<dbReference type="EMBL" id="CAJNJQ010001124">
    <property type="protein sequence ID" value="CAE7121354.1"/>
    <property type="molecule type" value="Genomic_DNA"/>
</dbReference>
<comment type="caution">
    <text evidence="1">The sequence shown here is derived from an EMBL/GenBank/DDBJ whole genome shotgun (WGS) entry which is preliminary data.</text>
</comment>
<dbReference type="Proteomes" id="UP000663827">
    <property type="component" value="Unassembled WGS sequence"/>
</dbReference>
<organism evidence="1 2">
    <name type="scientific">Rhizoctonia solani</name>
    <dbReference type="NCBI Taxonomy" id="456999"/>
    <lineage>
        <taxon>Eukaryota</taxon>
        <taxon>Fungi</taxon>
        <taxon>Dikarya</taxon>
        <taxon>Basidiomycota</taxon>
        <taxon>Agaricomycotina</taxon>
        <taxon>Agaricomycetes</taxon>
        <taxon>Cantharellales</taxon>
        <taxon>Ceratobasidiaceae</taxon>
        <taxon>Rhizoctonia</taxon>
    </lineage>
</organism>
<evidence type="ECO:0008006" key="3">
    <source>
        <dbReference type="Google" id="ProtNLM"/>
    </source>
</evidence>
<dbReference type="InterPro" id="IPR013726">
    <property type="entry name" value="Mitofissin"/>
</dbReference>
<proteinExistence type="predicted"/>
<protein>
    <recommendedName>
        <fullName evidence="3">DUF1748-domain-containing protein</fullName>
    </recommendedName>
</protein>
<dbReference type="PANTHER" id="PTHR28075">
    <property type="entry name" value="CHROMOSOME 16, WHOLE GENOME SHOTGUN SEQUENCE"/>
    <property type="match status" value="1"/>
</dbReference>
<evidence type="ECO:0000313" key="2">
    <source>
        <dbReference type="Proteomes" id="UP000663827"/>
    </source>
</evidence>
<sequence>MVLGRLVHYAADVVLVSTVLAGVKKSTGYTPQTNLITEPTLKSIADSALGVGETVFSVVQGNAVTIDQYGKVIDIDHPIHVGRPGGAFKLAERTHRNWANFSLSYPVPQTNSSLSLHSA</sequence>
<reference evidence="1" key="1">
    <citation type="submission" date="2021-01" db="EMBL/GenBank/DDBJ databases">
        <authorList>
            <person name="Kaushik A."/>
        </authorList>
    </citation>
    <scope>NUCLEOTIDE SEQUENCE</scope>
    <source>
        <strain evidence="1">AG5</strain>
    </source>
</reference>
<gene>
    <name evidence="1" type="ORF">RDB_LOCUS56025</name>
</gene>
<dbReference type="PANTHER" id="PTHR28075:SF3">
    <property type="entry name" value="DUF1748-DOMAIN-CONTAINING PROTEIN"/>
    <property type="match status" value="1"/>
</dbReference>
<dbReference type="AlphaFoldDB" id="A0A8H3HW48"/>